<dbReference type="InterPro" id="IPR017106">
    <property type="entry name" value="Coatomer_gsu"/>
</dbReference>
<dbReference type="OrthoDB" id="1074925at2759"/>
<dbReference type="InterPro" id="IPR011989">
    <property type="entry name" value="ARM-like"/>
</dbReference>
<feature type="region of interest" description="Disordered" evidence="1">
    <location>
        <begin position="1"/>
        <end position="21"/>
    </location>
</feature>
<dbReference type="PANTHER" id="PTHR10261">
    <property type="entry name" value="COATOMER SUBUNIT GAMMA"/>
    <property type="match status" value="1"/>
</dbReference>
<comment type="caution">
    <text evidence="2">The sequence shown here is derived from an EMBL/GenBank/DDBJ whole genome shotgun (WGS) entry which is preliminary data.</text>
</comment>
<dbReference type="Proteomes" id="UP001165121">
    <property type="component" value="Unassembled WGS sequence"/>
</dbReference>
<dbReference type="AlphaFoldDB" id="A0A9W6XSG7"/>
<proteinExistence type="predicted"/>
<dbReference type="Gene3D" id="1.25.10.10">
    <property type="entry name" value="Leucine-rich Repeat Variant"/>
    <property type="match status" value="1"/>
</dbReference>
<dbReference type="EMBL" id="BSXT01001662">
    <property type="protein sequence ID" value="GMF44339.1"/>
    <property type="molecule type" value="Genomic_DNA"/>
</dbReference>
<dbReference type="GO" id="GO:0000139">
    <property type="term" value="C:Golgi membrane"/>
    <property type="evidence" value="ECO:0007669"/>
    <property type="project" value="TreeGrafter"/>
</dbReference>
<evidence type="ECO:0000256" key="1">
    <source>
        <dbReference type="SAM" id="MobiDB-lite"/>
    </source>
</evidence>
<reference evidence="2" key="1">
    <citation type="submission" date="2023-04" db="EMBL/GenBank/DDBJ databases">
        <title>Phytophthora fragariaefolia NBRC 109709.</title>
        <authorList>
            <person name="Ichikawa N."/>
            <person name="Sato H."/>
            <person name="Tonouchi N."/>
        </authorList>
    </citation>
    <scope>NUCLEOTIDE SEQUENCE</scope>
    <source>
        <strain evidence="2">NBRC 109709</strain>
    </source>
</reference>
<organism evidence="2 3">
    <name type="scientific">Phytophthora fragariaefolia</name>
    <dbReference type="NCBI Taxonomy" id="1490495"/>
    <lineage>
        <taxon>Eukaryota</taxon>
        <taxon>Sar</taxon>
        <taxon>Stramenopiles</taxon>
        <taxon>Oomycota</taxon>
        <taxon>Peronosporomycetes</taxon>
        <taxon>Peronosporales</taxon>
        <taxon>Peronosporaceae</taxon>
        <taxon>Phytophthora</taxon>
    </lineage>
</organism>
<feature type="region of interest" description="Disordered" evidence="1">
    <location>
        <begin position="91"/>
        <end position="118"/>
    </location>
</feature>
<dbReference type="GO" id="GO:0006888">
    <property type="term" value="P:endoplasmic reticulum to Golgi vesicle-mediated transport"/>
    <property type="evidence" value="ECO:0007669"/>
    <property type="project" value="TreeGrafter"/>
</dbReference>
<sequence length="258" mass="27655">MKLGASQDTYGAGADSGRGGSAMTISSVMADIKEKFKNDEEDQGAARKDRRLRTCPPLLGVALWAGRSPSFKRSMLTVCVVLPPHPSRGSVAVPGAGQGHGAAGDQDLLGRQHGDAPPQEVLPADHQAAAHPHAGRAVHQRRDHRRLLRRHQALPVQGRQPAPHDVPVHQGGGRSYCCRRGTASADAAMMASNEGRRWAHGGCCYQVIIVTQSLTKDMSSDVDLYRANAIRVLCRIIDVRIRSCAWCPRGGTGAKTDL</sequence>
<dbReference type="GO" id="GO:0006891">
    <property type="term" value="P:intra-Golgi vesicle-mediated transport"/>
    <property type="evidence" value="ECO:0007669"/>
    <property type="project" value="TreeGrafter"/>
</dbReference>
<accession>A0A9W6XSG7</accession>
<gene>
    <name evidence="2" type="ORF">Pfra01_001538800</name>
</gene>
<evidence type="ECO:0000313" key="3">
    <source>
        <dbReference type="Proteomes" id="UP001165121"/>
    </source>
</evidence>
<name>A0A9W6XSG7_9STRA</name>
<dbReference type="GO" id="GO:0030126">
    <property type="term" value="C:COPI vesicle coat"/>
    <property type="evidence" value="ECO:0007669"/>
    <property type="project" value="TreeGrafter"/>
</dbReference>
<dbReference type="GO" id="GO:0005783">
    <property type="term" value="C:endoplasmic reticulum"/>
    <property type="evidence" value="ECO:0007669"/>
    <property type="project" value="TreeGrafter"/>
</dbReference>
<dbReference type="GO" id="GO:0005793">
    <property type="term" value="C:endoplasmic reticulum-Golgi intermediate compartment"/>
    <property type="evidence" value="ECO:0007669"/>
    <property type="project" value="TreeGrafter"/>
</dbReference>
<keyword evidence="3" id="KW-1185">Reference proteome</keyword>
<dbReference type="PANTHER" id="PTHR10261:SF0">
    <property type="entry name" value="COATOMER SUBUNIT GAMMA-2"/>
    <property type="match status" value="1"/>
</dbReference>
<dbReference type="GO" id="GO:0009306">
    <property type="term" value="P:protein secretion"/>
    <property type="evidence" value="ECO:0007669"/>
    <property type="project" value="TreeGrafter"/>
</dbReference>
<protein>
    <submittedName>
        <fullName evidence="2">Unnamed protein product</fullName>
    </submittedName>
</protein>
<evidence type="ECO:0000313" key="2">
    <source>
        <dbReference type="EMBL" id="GMF44339.1"/>
    </source>
</evidence>